<dbReference type="OrthoDB" id="2624427at2"/>
<dbReference type="HOGENOM" id="CLU_2754087_0_0_9"/>
<accession>A0A089LBD7</accession>
<sequence>MRKSLVWSGVIGVCVMLGTAGCAAGGEAPGYTGIHKMTGLDGRLDTPDGLISPVMQDVYDRSIPEEVYSIQ</sequence>
<dbReference type="RefSeq" id="WP_042212790.1">
    <property type="nucleotide sequence ID" value="NZ_CP009285.1"/>
</dbReference>
<keyword evidence="3" id="KW-1185">Reference proteome</keyword>
<dbReference type="KEGG" id="pbd:PBOR_15340"/>
<proteinExistence type="predicted"/>
<organism evidence="2 3">
    <name type="scientific">Paenibacillus borealis</name>
    <dbReference type="NCBI Taxonomy" id="160799"/>
    <lineage>
        <taxon>Bacteria</taxon>
        <taxon>Bacillati</taxon>
        <taxon>Bacillota</taxon>
        <taxon>Bacilli</taxon>
        <taxon>Bacillales</taxon>
        <taxon>Paenibacillaceae</taxon>
        <taxon>Paenibacillus</taxon>
    </lineage>
</organism>
<keyword evidence="1" id="KW-0732">Signal</keyword>
<dbReference type="PROSITE" id="PS51257">
    <property type="entry name" value="PROKAR_LIPOPROTEIN"/>
    <property type="match status" value="1"/>
</dbReference>
<feature type="chain" id="PRO_5038390743" evidence="1">
    <location>
        <begin position="25"/>
        <end position="71"/>
    </location>
</feature>
<name>A0A089LBD7_PAEBO</name>
<dbReference type="AlphaFoldDB" id="A0A089LBD7"/>
<dbReference type="EMBL" id="CP009285">
    <property type="protein sequence ID" value="AIQ58147.1"/>
    <property type="molecule type" value="Genomic_DNA"/>
</dbReference>
<protein>
    <submittedName>
        <fullName evidence="2">Uncharacterized protein</fullName>
    </submittedName>
</protein>
<evidence type="ECO:0000313" key="2">
    <source>
        <dbReference type="EMBL" id="AIQ58147.1"/>
    </source>
</evidence>
<feature type="signal peptide" evidence="1">
    <location>
        <begin position="1"/>
        <end position="24"/>
    </location>
</feature>
<dbReference type="Proteomes" id="UP000029518">
    <property type="component" value="Chromosome"/>
</dbReference>
<evidence type="ECO:0000313" key="3">
    <source>
        <dbReference type="Proteomes" id="UP000029518"/>
    </source>
</evidence>
<gene>
    <name evidence="2" type="ORF">PBOR_15340</name>
</gene>
<reference evidence="2" key="1">
    <citation type="submission" date="2014-08" db="EMBL/GenBank/DDBJ databases">
        <title>Comparative genomics of the Paenibacillus odorifer group.</title>
        <authorList>
            <person name="den Bakker H.C."/>
            <person name="Tsai Y.-C.Y.-C."/>
            <person name="Martin N."/>
            <person name="Korlach J."/>
            <person name="Wiedmann M."/>
        </authorList>
    </citation>
    <scope>NUCLEOTIDE SEQUENCE [LARGE SCALE GENOMIC DNA]</scope>
    <source>
        <strain evidence="2">DSM 13188</strain>
    </source>
</reference>
<evidence type="ECO:0000256" key="1">
    <source>
        <dbReference type="SAM" id="SignalP"/>
    </source>
</evidence>